<dbReference type="InterPro" id="IPR019734">
    <property type="entry name" value="TPR_rpt"/>
</dbReference>
<dbReference type="SUPFAM" id="SSF48452">
    <property type="entry name" value="TPR-like"/>
    <property type="match status" value="2"/>
</dbReference>
<comment type="caution">
    <text evidence="5">The sequence shown here is derived from an EMBL/GenBank/DDBJ whole genome shotgun (WGS) entry which is preliminary data.</text>
</comment>
<dbReference type="InterPro" id="IPR011990">
    <property type="entry name" value="TPR-like_helical_dom_sf"/>
</dbReference>
<dbReference type="PANTHER" id="PTHR44858">
    <property type="entry name" value="TETRATRICOPEPTIDE REPEAT PROTEIN 6"/>
    <property type="match status" value="1"/>
</dbReference>
<evidence type="ECO:0000313" key="5">
    <source>
        <dbReference type="EMBL" id="KAG2386994.1"/>
    </source>
</evidence>
<keyword evidence="1" id="KW-0677">Repeat</keyword>
<keyword evidence="6" id="KW-1185">Reference proteome</keyword>
<dbReference type="EMBL" id="PYSW02000014">
    <property type="protein sequence ID" value="KAG2386994.1"/>
    <property type="molecule type" value="Genomic_DNA"/>
</dbReference>
<evidence type="ECO:0000256" key="4">
    <source>
        <dbReference type="SAM" id="MobiDB-lite"/>
    </source>
</evidence>
<dbReference type="PROSITE" id="PS50005">
    <property type="entry name" value="TPR"/>
    <property type="match status" value="1"/>
</dbReference>
<organism evidence="5 6">
    <name type="scientific">Naegleria lovaniensis</name>
    <name type="common">Amoeba</name>
    <dbReference type="NCBI Taxonomy" id="51637"/>
    <lineage>
        <taxon>Eukaryota</taxon>
        <taxon>Discoba</taxon>
        <taxon>Heterolobosea</taxon>
        <taxon>Tetramitia</taxon>
        <taxon>Eutetramitia</taxon>
        <taxon>Vahlkampfiidae</taxon>
        <taxon>Naegleria</taxon>
    </lineage>
</organism>
<evidence type="ECO:0000256" key="1">
    <source>
        <dbReference type="ARBA" id="ARBA00022737"/>
    </source>
</evidence>
<feature type="repeat" description="TPR" evidence="3">
    <location>
        <begin position="287"/>
        <end position="320"/>
    </location>
</feature>
<proteinExistence type="predicted"/>
<evidence type="ECO:0000313" key="6">
    <source>
        <dbReference type="Proteomes" id="UP000816034"/>
    </source>
</evidence>
<sequence length="405" mass="46579">MNILQALVQEGLITASEMEETKLDKEMISTEELEAIMIELKREEIVKEFLYRSEEISRLFGDAEEEAKKIANSLNHSVADSSNNENTNRNASLINLIIPFARRINQTNDFKLVDALLQELKIKIAELEPSDARPFYSGFVGTDIYPFALFCDVLQYRKRNLHERAIGLCDEFMQLPGVEATNLYGLVLYLRGCCMMDLKRNVEAIIDFTKVISVYQYFRAYISRSVVFQRTGNVEKAFNDVNVAIENNQDVALLFKCRGDLYSKSLKNHELALRDYNQAILLSSDYFSAYQDRARVFLNLKQYDMALADYTRCIKLKPNSIPCLLERAKLLEQLRNIEDARYDYIQILKMDPNNMDVSQRLQQLGSPKSLPSRQESPSRSVTHKVPSPSKQGHLENVRAILQSKL</sequence>
<name>A0AA88KMI1_NAELO</name>
<dbReference type="PANTHER" id="PTHR44858:SF1">
    <property type="entry name" value="UDP-N-ACETYLGLUCOSAMINE--PEPTIDE N-ACETYLGLUCOSAMINYLTRANSFERASE SPINDLY-RELATED"/>
    <property type="match status" value="1"/>
</dbReference>
<dbReference type="Gene3D" id="1.25.40.10">
    <property type="entry name" value="Tetratricopeptide repeat domain"/>
    <property type="match status" value="2"/>
</dbReference>
<evidence type="ECO:0000256" key="2">
    <source>
        <dbReference type="ARBA" id="ARBA00022803"/>
    </source>
</evidence>
<feature type="region of interest" description="Disordered" evidence="4">
    <location>
        <begin position="363"/>
        <end position="393"/>
    </location>
</feature>
<gene>
    <name evidence="5" type="ORF">C9374_002029</name>
</gene>
<evidence type="ECO:0000256" key="3">
    <source>
        <dbReference type="PROSITE-ProRule" id="PRU00339"/>
    </source>
</evidence>
<dbReference type="RefSeq" id="XP_044550986.1">
    <property type="nucleotide sequence ID" value="XM_044691402.1"/>
</dbReference>
<dbReference type="AlphaFoldDB" id="A0AA88KMI1"/>
<accession>A0AA88KMI1</accession>
<dbReference type="Proteomes" id="UP000816034">
    <property type="component" value="Unassembled WGS sequence"/>
</dbReference>
<dbReference type="GeneID" id="68094485"/>
<feature type="compositionally biased region" description="Polar residues" evidence="4">
    <location>
        <begin position="363"/>
        <end position="380"/>
    </location>
</feature>
<dbReference type="Pfam" id="PF13181">
    <property type="entry name" value="TPR_8"/>
    <property type="match status" value="1"/>
</dbReference>
<keyword evidence="2 3" id="KW-0802">TPR repeat</keyword>
<protein>
    <submittedName>
        <fullName evidence="5">Uncharacterized protein</fullName>
    </submittedName>
</protein>
<dbReference type="InterPro" id="IPR050498">
    <property type="entry name" value="Ycf3"/>
</dbReference>
<dbReference type="SMART" id="SM00028">
    <property type="entry name" value="TPR"/>
    <property type="match status" value="4"/>
</dbReference>
<reference evidence="5 6" key="1">
    <citation type="journal article" date="2018" name="BMC Genomics">
        <title>The genome of Naegleria lovaniensis, the basis for a comparative approach to unravel pathogenicity factors of the human pathogenic amoeba N. fowleri.</title>
        <authorList>
            <person name="Liechti N."/>
            <person name="Schurch N."/>
            <person name="Bruggmann R."/>
            <person name="Wittwer M."/>
        </authorList>
    </citation>
    <scope>NUCLEOTIDE SEQUENCE [LARGE SCALE GENOMIC DNA]</scope>
    <source>
        <strain evidence="5 6">ATCC 30569</strain>
    </source>
</reference>